<dbReference type="InterPro" id="IPR014710">
    <property type="entry name" value="RmlC-like_jellyroll"/>
</dbReference>
<reference evidence="1" key="1">
    <citation type="journal article" date="2014" name="Int. J. Syst. Evol. Microbiol.">
        <title>Complete genome sequence of Corynebacterium casei LMG S-19264T (=DSM 44701T), isolated from a smear-ripened cheese.</title>
        <authorList>
            <consortium name="US DOE Joint Genome Institute (JGI-PGF)"/>
            <person name="Walter F."/>
            <person name="Albersmeier A."/>
            <person name="Kalinowski J."/>
            <person name="Ruckert C."/>
        </authorList>
    </citation>
    <scope>NUCLEOTIDE SEQUENCE</scope>
    <source>
        <strain evidence="1">CGMCC 1.15367</strain>
    </source>
</reference>
<reference evidence="1" key="2">
    <citation type="submission" date="2020-09" db="EMBL/GenBank/DDBJ databases">
        <authorList>
            <person name="Sun Q."/>
            <person name="Zhou Y."/>
        </authorList>
    </citation>
    <scope>NUCLEOTIDE SEQUENCE</scope>
    <source>
        <strain evidence="1">CGMCC 1.15367</strain>
    </source>
</reference>
<sequence length="207" mass="22374">MEAASTPTRRDAALQAFVTRLREAFDAARTDPESDAALGRIFGALDTVHAAGTTAPQRLPVCEHISTAITGAQSAERPFAELAEAFREIEPRLRWARRASGGPHSSDNWPDGHANATILGAGGLEDRRDLAIGASLLAPNVRYPDHNHGPEEVYLVLSPGRFQHGKSGWFEPGVGGTLYNEPNIRHAMASDAAPLLAFWCLWMDKAN</sequence>
<evidence type="ECO:0000313" key="2">
    <source>
        <dbReference type="Proteomes" id="UP000644699"/>
    </source>
</evidence>
<dbReference type="GO" id="GO:0047869">
    <property type="term" value="F:dimethylpropiothetin dethiomethylase activity"/>
    <property type="evidence" value="ECO:0007669"/>
    <property type="project" value="InterPro"/>
</dbReference>
<evidence type="ECO:0000313" key="1">
    <source>
        <dbReference type="EMBL" id="GGE22359.1"/>
    </source>
</evidence>
<dbReference type="EMBL" id="BMIQ01000010">
    <property type="protein sequence ID" value="GGE22359.1"/>
    <property type="molecule type" value="Genomic_DNA"/>
</dbReference>
<dbReference type="InterPro" id="IPR011051">
    <property type="entry name" value="RmlC_Cupin_sf"/>
</dbReference>
<accession>A0A917A2P6</accession>
<dbReference type="AlphaFoldDB" id="A0A917A2P6"/>
<comment type="caution">
    <text evidence="1">The sequence shown here is derived from an EMBL/GenBank/DDBJ whole genome shotgun (WGS) entry which is preliminary data.</text>
</comment>
<dbReference type="Pfam" id="PF16867">
    <property type="entry name" value="DMSP_lyase"/>
    <property type="match status" value="1"/>
</dbReference>
<name>A0A917A2P6_9HYPH</name>
<organism evidence="1 2">
    <name type="scientific">Aureimonas endophytica</name>
    <dbReference type="NCBI Taxonomy" id="2027858"/>
    <lineage>
        <taxon>Bacteria</taxon>
        <taxon>Pseudomonadati</taxon>
        <taxon>Pseudomonadota</taxon>
        <taxon>Alphaproteobacteria</taxon>
        <taxon>Hyphomicrobiales</taxon>
        <taxon>Aurantimonadaceae</taxon>
        <taxon>Aureimonas</taxon>
    </lineage>
</organism>
<keyword evidence="2" id="KW-1185">Reference proteome</keyword>
<dbReference type="Proteomes" id="UP000644699">
    <property type="component" value="Unassembled WGS sequence"/>
</dbReference>
<gene>
    <name evidence="1" type="ORF">GCM10011390_47150</name>
</gene>
<dbReference type="InterPro" id="IPR031723">
    <property type="entry name" value="DMSP_lyase"/>
</dbReference>
<dbReference type="SUPFAM" id="SSF51182">
    <property type="entry name" value="RmlC-like cupins"/>
    <property type="match status" value="1"/>
</dbReference>
<dbReference type="RefSeq" id="WP_188912900.1">
    <property type="nucleotide sequence ID" value="NZ_BMIQ01000010.1"/>
</dbReference>
<proteinExistence type="predicted"/>
<protein>
    <submittedName>
        <fullName evidence="1">Transcriptional regulator</fullName>
    </submittedName>
</protein>
<dbReference type="Gene3D" id="2.60.120.10">
    <property type="entry name" value="Jelly Rolls"/>
    <property type="match status" value="1"/>
</dbReference>